<feature type="region of interest" description="Disordered" evidence="1">
    <location>
        <begin position="1850"/>
        <end position="1876"/>
    </location>
</feature>
<accession>A0A6C0D3X3</accession>
<name>A0A6C0D3X3_9ZZZZ</name>
<evidence type="ECO:0000313" key="2">
    <source>
        <dbReference type="EMBL" id="QHT11092.1"/>
    </source>
</evidence>
<evidence type="ECO:0000256" key="1">
    <source>
        <dbReference type="SAM" id="MobiDB-lite"/>
    </source>
</evidence>
<protein>
    <submittedName>
        <fullName evidence="2">Uncharacterized protein</fullName>
    </submittedName>
</protein>
<sequence length="2059" mass="238013">MSEEEELPEILSEKELVETSLENPSKKPSKDNENSSIALELGDIIEIIAPNNQEVHEITGLIYYIDQTHINIICVSTSKRYILRLDGAGRLTDESIEQIYLLSRSDEKGYARQNNLLVGTWINIEFGGEIPVIITGQITNLEEDMIEVTTFPELRTIYIDFGYKGIPENIPIISILIREKPASLGPIKSLTTLKEEGELDQENADRPLASIEYTETGESIISIPEGSVPDENVRQNLHRMYVDANTIIFGERLGTIAHQVEIPENERRYGIESQVNDMMDELLATIPNSQRTKQVLDNIHRLIERFKELRTLFSKFDTANNVIDVKTSGAYYKPLVEHIESMDRNLKWLLPVVSLRRKLYGVDGAEPETPDTAYTKLTDSLREIEALQDKTSQEDYDTVEYITQEFMRPFDNPSNIESNCLASLPVNTNIDSIVDNLENFYSTVVANNNVIKRQFVIQRYNLATSKLSEQISKSGKSNYIREPIGRNDTMCVKSLIMLPYPIVKFSTIDLPTTNMLVKSTVHQNFFLLHKLLRKNVEIIPHIIDDLSKEFDFETLEQETGVHFLTGIHEFILDKDMPDQEQFDTNEKFKKFLETIIPKTRVLIRLVRKYIKDKISFLDVVQHLEPFAVYSSDITWKQYLEIRYFIKERMAELKKTVKIRGDEFSILKTTKYDIREKPNSILRLLSENSGFSELFFQTYQFLEKDKITTSMSSQEILNRIFKTDNGQLYTNIITSILISLMTPSNLVDELAGPQLDDLTDTEKIKPTDCTKRFLAKKYTSMKALQKDNNEEEVYYDREFDDTPYKILDKYKKEKKEMAPELFLEFLEQSLIKKHDCPPDAANNLAKTLIANKKQVQHGEYAMLEIRPTLPENTDESSLSQREKESIEMEADVRKKIQYYKRTRNIWLLDDSITDETFIDNNTLFCNISSSCLKNQENKQCESVVDAEQRIKEITKKRMLGEFDRRYEVSVDELETKLKNNISYHLKTLRKTQLLKEILQNKANYLAFELGSLADTTELATSPFVKLRDMILGQDDFAAKQANICLFVQKFCREPLVEQEEEIQEWKYCKETNMKLFPASLFRLAEAFCLGSDYQRTLDEVCADVGVLSEDGDCIVDKFSGFVLRKREFSTDEGFDEAGRHITTHDIMVKDLGTVMMEAIGKKEKPVFEDPTVSAIYNVFSTLCVNISIPVSSGIDQFVVRIANQLIEKNIWSEEVYHKKSKDNEKKTGKPFKDTYVDYKNEGIISITTSVLLVAIQTAIPSFQAKKTFPGCVKSFSGYPLQGGVEDMTGIKYMVCVLNKTKSSIAPWHSIQKYKVETLQTRIRTIIEKQIMTRDDINDLYVKKREFMLLQPDLVAPEEQSIQKWRNFLPPVVQVDVAKTISNMASGFSKELMTAARDGKNTQFELLASLKGKIIRFGYAIIEAINDIVESKDLLLKTSTGVPFIENGCCNETRMVNPILYFNETNPSILHYIIQVIHMMKDMKQIQMATNSCLLYHDANTRLHNPATPSGYIEDDIYAAVIHYCNFDSTLPVPEEYKLVCNEKPENYHVDWSLLEKIEFLKRNGKPYDLDHLNQLMTFVRRKNIVEIEKPTTISQVTIFKEIIEKLNIADSKVIDMKLRDYLNALIDTYEPNKMMDNASKELQDVKRHLNGANKNMKIEIMNFFKRYGNLSTTEFDDVQLFLSSLQIWANDTESYTITQFILNSVQNMARAYPALLTSKGDIHWEFSKKVPKHWDLSKEHTGDIAAFLKKYYTEIQRFSGDKSITLLLMSVHLKLIDLNLFLQNIPMQTEIVKEVLIDDKIEKVSFHGLFDKESIYMLYTYCFYSCIFEYISCALDPSLIQMDIEEKKSEKRRKISSLSEESEQLTTLHSSSGIDDEDDYDAELREIDIRAGNTLELKERVSSLLITFLNLEKENKSTINFSYNDIIKRVSRSKQKEKDDIIGKLTKMDKEERKVEDMMKNFRLGRWNVGQQRGLFAYDPDTYDRERDEMMTRVMNDMNEGSADIVDEDLMEIYDLDAFAKNQLAQEDIEEANQLLMGIGNNFMDGEYYEEDQLDAEDYL</sequence>
<dbReference type="EMBL" id="MN739531">
    <property type="protein sequence ID" value="QHT11092.1"/>
    <property type="molecule type" value="Genomic_DNA"/>
</dbReference>
<feature type="compositionally biased region" description="Low complexity" evidence="1">
    <location>
        <begin position="1855"/>
        <end position="1871"/>
    </location>
</feature>
<organism evidence="2">
    <name type="scientific">viral metagenome</name>
    <dbReference type="NCBI Taxonomy" id="1070528"/>
    <lineage>
        <taxon>unclassified sequences</taxon>
        <taxon>metagenomes</taxon>
        <taxon>organismal metagenomes</taxon>
    </lineage>
</organism>
<reference evidence="2" key="1">
    <citation type="journal article" date="2020" name="Nature">
        <title>Giant virus diversity and host interactions through global metagenomics.</title>
        <authorList>
            <person name="Schulz F."/>
            <person name="Roux S."/>
            <person name="Paez-Espino D."/>
            <person name="Jungbluth S."/>
            <person name="Walsh D.A."/>
            <person name="Denef V.J."/>
            <person name="McMahon K.D."/>
            <person name="Konstantinidis K.T."/>
            <person name="Eloe-Fadrosh E.A."/>
            <person name="Kyrpides N.C."/>
            <person name="Woyke T."/>
        </authorList>
    </citation>
    <scope>NUCLEOTIDE SEQUENCE</scope>
    <source>
        <strain evidence="2">GVMAG-M-3300023174-111</strain>
    </source>
</reference>
<proteinExistence type="predicted"/>
<feature type="region of interest" description="Disordered" evidence="1">
    <location>
        <begin position="1"/>
        <end position="34"/>
    </location>
</feature>
<feature type="compositionally biased region" description="Basic and acidic residues" evidence="1">
    <location>
        <begin position="24"/>
        <end position="33"/>
    </location>
</feature>